<dbReference type="RefSeq" id="WP_115792150.1">
    <property type="nucleotide sequence ID" value="NZ_QSLN01000003.1"/>
</dbReference>
<dbReference type="GO" id="GO:0000270">
    <property type="term" value="P:peptidoglycan metabolic process"/>
    <property type="evidence" value="ECO:0007669"/>
    <property type="project" value="InterPro"/>
</dbReference>
<protein>
    <submittedName>
        <fullName evidence="3">Lytic transglycosylase domain-containing protein</fullName>
    </submittedName>
</protein>
<evidence type="ECO:0000313" key="3">
    <source>
        <dbReference type="EMBL" id="RDV83931.1"/>
    </source>
</evidence>
<dbReference type="PANTHER" id="PTHR37423">
    <property type="entry name" value="SOLUBLE LYTIC MUREIN TRANSGLYCOSYLASE-RELATED"/>
    <property type="match status" value="1"/>
</dbReference>
<evidence type="ECO:0000256" key="1">
    <source>
        <dbReference type="ARBA" id="ARBA00007734"/>
    </source>
</evidence>
<evidence type="ECO:0000313" key="4">
    <source>
        <dbReference type="Proteomes" id="UP000256329"/>
    </source>
</evidence>
<dbReference type="Pfam" id="PF01464">
    <property type="entry name" value="SLT"/>
    <property type="match status" value="1"/>
</dbReference>
<proteinExistence type="inferred from homology"/>
<organism evidence="3 4">
    <name type="scientific">Ammonifex thiophilus</name>
    <dbReference type="NCBI Taxonomy" id="444093"/>
    <lineage>
        <taxon>Bacteria</taxon>
        <taxon>Bacillati</taxon>
        <taxon>Bacillota</taxon>
        <taxon>Clostridia</taxon>
        <taxon>Thermoanaerobacterales</taxon>
        <taxon>Thermoanaerobacteraceae</taxon>
        <taxon>Ammonifex</taxon>
    </lineage>
</organism>
<dbReference type="AlphaFoldDB" id="A0A3D8P5I6"/>
<feature type="domain" description="Transglycosylase SLT" evidence="2">
    <location>
        <begin position="30"/>
        <end position="127"/>
    </location>
</feature>
<comment type="caution">
    <text evidence="3">The sequence shown here is derived from an EMBL/GenBank/DDBJ whole genome shotgun (WGS) entry which is preliminary data.</text>
</comment>
<dbReference type="Gene3D" id="1.10.530.10">
    <property type="match status" value="1"/>
</dbReference>
<dbReference type="InterPro" id="IPR008258">
    <property type="entry name" value="Transglycosylase_SLT_dom_1"/>
</dbReference>
<gene>
    <name evidence="3" type="ORF">DXX99_03600</name>
</gene>
<dbReference type="SUPFAM" id="SSF53955">
    <property type="entry name" value="Lysozyme-like"/>
    <property type="match status" value="1"/>
</dbReference>
<sequence>MQVGKVGGPFYQTELASGREAESRSFAVLFREVEARLNLPPGLLEAVARVESDLNPQAVSIAGAVGLMQLMPDTARALGVTNPFDPVQNVEAGAKYLRQLLDHFGGDLRLALAAYNAGPAAVERHRGIPPYPETRAYVEKVLQLLQQKPSNIAPVASKTTAAQFGGSALAFQAAVRAYAEALLWQAVAGFFPHFESLE</sequence>
<evidence type="ECO:0000259" key="2">
    <source>
        <dbReference type="Pfam" id="PF01464"/>
    </source>
</evidence>
<comment type="similarity">
    <text evidence="1">Belongs to the transglycosylase Slt family.</text>
</comment>
<dbReference type="EMBL" id="QSLN01000003">
    <property type="protein sequence ID" value="RDV83931.1"/>
    <property type="molecule type" value="Genomic_DNA"/>
</dbReference>
<dbReference type="GO" id="GO:0016020">
    <property type="term" value="C:membrane"/>
    <property type="evidence" value="ECO:0007669"/>
    <property type="project" value="InterPro"/>
</dbReference>
<dbReference type="GO" id="GO:0008933">
    <property type="term" value="F:peptidoglycan lytic transglycosylase activity"/>
    <property type="evidence" value="ECO:0007669"/>
    <property type="project" value="InterPro"/>
</dbReference>
<dbReference type="PROSITE" id="PS00922">
    <property type="entry name" value="TRANSGLYCOSYLASE"/>
    <property type="match status" value="1"/>
</dbReference>
<dbReference type="InterPro" id="IPR000189">
    <property type="entry name" value="Transglyc_AS"/>
</dbReference>
<keyword evidence="4" id="KW-1185">Reference proteome</keyword>
<accession>A0A3D8P5I6</accession>
<dbReference type="OrthoDB" id="9815002at2"/>
<dbReference type="CDD" id="cd00254">
    <property type="entry name" value="LT-like"/>
    <property type="match status" value="1"/>
</dbReference>
<dbReference type="InterPro" id="IPR023346">
    <property type="entry name" value="Lysozyme-like_dom_sf"/>
</dbReference>
<name>A0A3D8P5I6_9THEO</name>
<dbReference type="PANTHER" id="PTHR37423:SF2">
    <property type="entry name" value="MEMBRANE-BOUND LYTIC MUREIN TRANSGLYCOSYLASE C"/>
    <property type="match status" value="1"/>
</dbReference>
<reference evidence="3 4" key="1">
    <citation type="submission" date="2018-08" db="EMBL/GenBank/DDBJ databases">
        <title>Form III RuBisCO-mediated autotrophy in Thermodesulfobium bacteria.</title>
        <authorList>
            <person name="Toshchakov S.V."/>
            <person name="Kublanov I.V."/>
            <person name="Frolov E."/>
            <person name="Bonch-Osmolovskaya E.A."/>
            <person name="Tourova T.P."/>
            <person name="Chernych N.A."/>
            <person name="Lebedinsky A.V."/>
        </authorList>
    </citation>
    <scope>NUCLEOTIDE SEQUENCE [LARGE SCALE GENOMIC DNA]</scope>
    <source>
        <strain evidence="3 4">SR</strain>
    </source>
</reference>
<dbReference type="Proteomes" id="UP000256329">
    <property type="component" value="Unassembled WGS sequence"/>
</dbReference>